<dbReference type="EMBL" id="FQZE01000011">
    <property type="protein sequence ID" value="SHJ09959.1"/>
    <property type="molecule type" value="Genomic_DNA"/>
</dbReference>
<evidence type="ECO:0000256" key="1">
    <source>
        <dbReference type="SAM" id="Phobius"/>
    </source>
</evidence>
<name>A0A1M6GJ57_9BACT</name>
<dbReference type="InterPro" id="IPR011256">
    <property type="entry name" value="Reg_factor_effector_dom_sf"/>
</dbReference>
<reference evidence="3 4" key="1">
    <citation type="submission" date="2016-11" db="EMBL/GenBank/DDBJ databases">
        <authorList>
            <person name="Jaros S."/>
            <person name="Januszkiewicz K."/>
            <person name="Wedrychowicz H."/>
        </authorList>
    </citation>
    <scope>NUCLEOTIDE SEQUENCE [LARGE SCALE GENOMIC DNA]</scope>
    <source>
        <strain evidence="3 4">DSM 27063</strain>
    </source>
</reference>
<sequence>MQKIIRTLMWILFVFALFILLAYLLPRNVEIERNTTINSSPKIVFSQVNDLHSWEKWSKWHIDDPDLKLRFINNGVGDSAGVVWESEQFENKRGRLTIVESDPYSLIHFKIEFPDKRPSEMEFSLQQKGEETVLTWLLVCDVGYNPFARWAGLLKNKIVGPDLQESLDYLKTVCEVLDDENALIVELTSVEPFYYAGIREKVSAEIVSEKMGEMFDEVTGFIENSAAETAGMPFAIYHEIADGTIDLECGFPVSGEITPREPFQTGKFPANTCATLSYFGDYQQLEIAHTTIQNWIETRKFKLAGPPIEMYATNPANEADPDKWHTKICYPVR</sequence>
<dbReference type="Gene3D" id="3.30.530.20">
    <property type="match status" value="1"/>
</dbReference>
<dbReference type="Pfam" id="PF06445">
    <property type="entry name" value="GyrI-like"/>
    <property type="match status" value="1"/>
</dbReference>
<proteinExistence type="predicted"/>
<dbReference type="SMART" id="SM00871">
    <property type="entry name" value="AraC_E_bind"/>
    <property type="match status" value="1"/>
</dbReference>
<accession>A0A1M6GJ57</accession>
<keyword evidence="1" id="KW-0812">Transmembrane</keyword>
<dbReference type="InterPro" id="IPR029442">
    <property type="entry name" value="GyrI-like"/>
</dbReference>
<evidence type="ECO:0000313" key="4">
    <source>
        <dbReference type="Proteomes" id="UP000184050"/>
    </source>
</evidence>
<dbReference type="STRING" id="1168035.SAMN05444280_11113"/>
<dbReference type="InterPro" id="IPR023393">
    <property type="entry name" value="START-like_dom_sf"/>
</dbReference>
<dbReference type="CDD" id="cd07818">
    <property type="entry name" value="SRPBCC_1"/>
    <property type="match status" value="1"/>
</dbReference>
<evidence type="ECO:0000313" key="3">
    <source>
        <dbReference type="EMBL" id="SHJ09959.1"/>
    </source>
</evidence>
<keyword evidence="1" id="KW-0472">Membrane</keyword>
<dbReference type="Gene3D" id="3.20.80.10">
    <property type="entry name" value="Regulatory factor, effector binding domain"/>
    <property type="match status" value="1"/>
</dbReference>
<dbReference type="Proteomes" id="UP000184050">
    <property type="component" value="Unassembled WGS sequence"/>
</dbReference>
<dbReference type="SUPFAM" id="SSF55961">
    <property type="entry name" value="Bet v1-like"/>
    <property type="match status" value="1"/>
</dbReference>
<keyword evidence="4" id="KW-1185">Reference proteome</keyword>
<feature type="domain" description="AraC effector-binding" evidence="2">
    <location>
        <begin position="183"/>
        <end position="333"/>
    </location>
</feature>
<feature type="transmembrane region" description="Helical" evidence="1">
    <location>
        <begin position="7"/>
        <end position="25"/>
    </location>
</feature>
<dbReference type="AlphaFoldDB" id="A0A1M6GJ57"/>
<keyword evidence="1" id="KW-1133">Transmembrane helix</keyword>
<protein>
    <submittedName>
        <fullName evidence="3">Effector-binding domain-containing protein</fullName>
    </submittedName>
</protein>
<dbReference type="RefSeq" id="WP_175552500.1">
    <property type="nucleotide sequence ID" value="NZ_FQZE01000011.1"/>
</dbReference>
<organism evidence="3 4">
    <name type="scientific">Tangfeifania diversioriginum</name>
    <dbReference type="NCBI Taxonomy" id="1168035"/>
    <lineage>
        <taxon>Bacteria</taxon>
        <taxon>Pseudomonadati</taxon>
        <taxon>Bacteroidota</taxon>
        <taxon>Bacteroidia</taxon>
        <taxon>Marinilabiliales</taxon>
        <taxon>Prolixibacteraceae</taxon>
        <taxon>Tangfeifania</taxon>
    </lineage>
</organism>
<dbReference type="Pfam" id="PF10604">
    <property type="entry name" value="Polyketide_cyc2"/>
    <property type="match status" value="1"/>
</dbReference>
<dbReference type="InterPro" id="IPR019587">
    <property type="entry name" value="Polyketide_cyclase/dehydratase"/>
</dbReference>
<dbReference type="SUPFAM" id="SSF55136">
    <property type="entry name" value="Probable bacterial effector-binding domain"/>
    <property type="match status" value="1"/>
</dbReference>
<dbReference type="InterPro" id="IPR010499">
    <property type="entry name" value="AraC_E-bd"/>
</dbReference>
<evidence type="ECO:0000259" key="2">
    <source>
        <dbReference type="SMART" id="SM00871"/>
    </source>
</evidence>
<gene>
    <name evidence="3" type="ORF">SAMN05444280_11113</name>
</gene>